<dbReference type="STRING" id="44251.PDUR_13475"/>
<keyword evidence="4" id="KW-1185">Reference proteome</keyword>
<protein>
    <submittedName>
        <fullName evidence="3">Uncharacterized protein</fullName>
    </submittedName>
</protein>
<feature type="compositionally biased region" description="Polar residues" evidence="1">
    <location>
        <begin position="83"/>
        <end position="104"/>
    </location>
</feature>
<dbReference type="eggNOG" id="ENOG5033GBF">
    <property type="taxonomic scope" value="Bacteria"/>
</dbReference>
<sequence>MNKPIYTRWWFWVLIVIITLGIIQVVNTGKQTTQTALPSASPTPAGSQESSPEATITPSTTSASAVSAENSVAPSESPASASPGVTTPAATVQPSAEPSQTISADQVPLPKQEVLAYTRQLKGSPFIRDVGIGTDNIEIHFFNSFAEYKKANPSEKLTSSDYTNEFGSVDAVNAILMEVSTRLFHHFPGTASIDITLPYQGKTYSVSLTKGSVEKFYHTDLDSIKSEQQWRDQISSTFFTKDYRDQFAKRFVKVT</sequence>
<accession>A0A089HLG7</accession>
<dbReference type="OrthoDB" id="2871100at2"/>
<dbReference type="RefSeq" id="WP_042206632.1">
    <property type="nucleotide sequence ID" value="NZ_CP009288.1"/>
</dbReference>
<evidence type="ECO:0000256" key="2">
    <source>
        <dbReference type="SAM" id="Phobius"/>
    </source>
</evidence>
<gene>
    <name evidence="3" type="ORF">PDUR_13475</name>
</gene>
<feature type="compositionally biased region" description="Polar residues" evidence="1">
    <location>
        <begin position="34"/>
        <end position="48"/>
    </location>
</feature>
<keyword evidence="2" id="KW-1133">Transmembrane helix</keyword>
<dbReference type="EMBL" id="CP009288">
    <property type="protein sequence ID" value="AIQ12806.1"/>
    <property type="molecule type" value="Genomic_DNA"/>
</dbReference>
<feature type="transmembrane region" description="Helical" evidence="2">
    <location>
        <begin position="9"/>
        <end position="26"/>
    </location>
</feature>
<dbReference type="Proteomes" id="UP000029409">
    <property type="component" value="Chromosome"/>
</dbReference>
<feature type="region of interest" description="Disordered" evidence="1">
    <location>
        <begin position="34"/>
        <end position="107"/>
    </location>
</feature>
<dbReference type="KEGG" id="pdu:PDUR_13475"/>
<name>A0A089HLG7_PAEDU</name>
<reference evidence="3 4" key="1">
    <citation type="submission" date="2014-08" db="EMBL/GenBank/DDBJ databases">
        <title>Comparative genomics of the Paenibacillus odorifer group.</title>
        <authorList>
            <person name="den Bakker H.C."/>
            <person name="Tsai Y.-C."/>
            <person name="Martin N."/>
            <person name="Korlach J."/>
            <person name="Wiedmann M."/>
        </authorList>
    </citation>
    <scope>NUCLEOTIDE SEQUENCE [LARGE SCALE GENOMIC DNA]</scope>
    <source>
        <strain evidence="3 4">DSM 1735</strain>
    </source>
</reference>
<evidence type="ECO:0000256" key="1">
    <source>
        <dbReference type="SAM" id="MobiDB-lite"/>
    </source>
</evidence>
<keyword evidence="2" id="KW-0472">Membrane</keyword>
<organism evidence="3 4">
    <name type="scientific">Paenibacillus durus</name>
    <name type="common">Paenibacillus azotofixans</name>
    <dbReference type="NCBI Taxonomy" id="44251"/>
    <lineage>
        <taxon>Bacteria</taxon>
        <taxon>Bacillati</taxon>
        <taxon>Bacillota</taxon>
        <taxon>Bacilli</taxon>
        <taxon>Bacillales</taxon>
        <taxon>Paenibacillaceae</taxon>
        <taxon>Paenibacillus</taxon>
    </lineage>
</organism>
<proteinExistence type="predicted"/>
<evidence type="ECO:0000313" key="3">
    <source>
        <dbReference type="EMBL" id="AIQ12806.1"/>
    </source>
</evidence>
<evidence type="ECO:0000313" key="4">
    <source>
        <dbReference type="Proteomes" id="UP000029409"/>
    </source>
</evidence>
<dbReference type="AlphaFoldDB" id="A0A089HLG7"/>
<keyword evidence="2" id="KW-0812">Transmembrane</keyword>
<feature type="compositionally biased region" description="Low complexity" evidence="1">
    <location>
        <begin position="49"/>
        <end position="82"/>
    </location>
</feature>